<dbReference type="Proteomes" id="UP000076738">
    <property type="component" value="Unassembled WGS sequence"/>
</dbReference>
<feature type="non-terminal residue" evidence="1">
    <location>
        <position position="51"/>
    </location>
</feature>
<proteinExistence type="predicted"/>
<accession>A0A167NE04</accession>
<dbReference type="EMBL" id="KV417279">
    <property type="protein sequence ID" value="KZO97613.1"/>
    <property type="molecule type" value="Genomic_DNA"/>
</dbReference>
<evidence type="ECO:0000313" key="1">
    <source>
        <dbReference type="EMBL" id="KZO97613.1"/>
    </source>
</evidence>
<gene>
    <name evidence="1" type="ORF">CALVIDRAFT_536189</name>
</gene>
<keyword evidence="2" id="KW-1185">Reference proteome</keyword>
<dbReference type="AlphaFoldDB" id="A0A167NE04"/>
<reference evidence="1 2" key="1">
    <citation type="journal article" date="2016" name="Mol. Biol. Evol.">
        <title>Comparative Genomics of Early-Diverging Mushroom-Forming Fungi Provides Insights into the Origins of Lignocellulose Decay Capabilities.</title>
        <authorList>
            <person name="Nagy L.G."/>
            <person name="Riley R."/>
            <person name="Tritt A."/>
            <person name="Adam C."/>
            <person name="Daum C."/>
            <person name="Floudas D."/>
            <person name="Sun H."/>
            <person name="Yadav J.S."/>
            <person name="Pangilinan J."/>
            <person name="Larsson K.H."/>
            <person name="Matsuura K."/>
            <person name="Barry K."/>
            <person name="Labutti K."/>
            <person name="Kuo R."/>
            <person name="Ohm R.A."/>
            <person name="Bhattacharya S.S."/>
            <person name="Shirouzu T."/>
            <person name="Yoshinaga Y."/>
            <person name="Martin F.M."/>
            <person name="Grigoriev I.V."/>
            <person name="Hibbett D.S."/>
        </authorList>
    </citation>
    <scope>NUCLEOTIDE SEQUENCE [LARGE SCALE GENOMIC DNA]</scope>
    <source>
        <strain evidence="1 2">TUFC12733</strain>
    </source>
</reference>
<protein>
    <submittedName>
        <fullName evidence="1">Uncharacterized protein</fullName>
    </submittedName>
</protein>
<name>A0A167NE04_CALVF</name>
<organism evidence="1 2">
    <name type="scientific">Calocera viscosa (strain TUFC12733)</name>
    <dbReference type="NCBI Taxonomy" id="1330018"/>
    <lineage>
        <taxon>Eukaryota</taxon>
        <taxon>Fungi</taxon>
        <taxon>Dikarya</taxon>
        <taxon>Basidiomycota</taxon>
        <taxon>Agaricomycotina</taxon>
        <taxon>Dacrymycetes</taxon>
        <taxon>Dacrymycetales</taxon>
        <taxon>Dacrymycetaceae</taxon>
        <taxon>Calocera</taxon>
    </lineage>
</organism>
<evidence type="ECO:0000313" key="2">
    <source>
        <dbReference type="Proteomes" id="UP000076738"/>
    </source>
</evidence>
<sequence>MVASGIKPFAGGGGKTCCDWSRGVPALGVSLAESSAPHTQRTHCKQELETS</sequence>